<organism evidence="6 7">
    <name type="scientific">Canis lupus familiaris</name>
    <name type="common">Dog</name>
    <name type="synonym">Canis familiaris</name>
    <dbReference type="NCBI Taxonomy" id="9615"/>
    <lineage>
        <taxon>Eukaryota</taxon>
        <taxon>Metazoa</taxon>
        <taxon>Chordata</taxon>
        <taxon>Craniata</taxon>
        <taxon>Vertebrata</taxon>
        <taxon>Euteleostomi</taxon>
        <taxon>Mammalia</taxon>
        <taxon>Eutheria</taxon>
        <taxon>Laurasiatheria</taxon>
        <taxon>Carnivora</taxon>
        <taxon>Caniformia</taxon>
        <taxon>Canidae</taxon>
        <taxon>Canis</taxon>
    </lineage>
</organism>
<dbReference type="GO" id="GO:0030672">
    <property type="term" value="C:synaptic vesicle membrane"/>
    <property type="evidence" value="ECO:0007669"/>
    <property type="project" value="UniProtKB-SubCell"/>
</dbReference>
<comment type="function">
    <text evidence="3">May have a regulatory role in the membrane interactions during trafficking of synaptic vesicles at the active zone of the synapse. It binds acidic phospholipids with a specificity that requires the presence of both an acidic head group and a diacyl backbone.</text>
</comment>
<keyword evidence="3" id="KW-1133">Transmembrane helix</keyword>
<comment type="subcellular location">
    <subcellularLocation>
        <location evidence="3">Cytoplasmic vesicle</location>
        <location evidence="3">Secretory vesicle</location>
        <location evidence="3">Synaptic vesicle membrane</location>
        <topology evidence="3">Single-pass membrane protein</topology>
    </subcellularLocation>
</comment>
<dbReference type="CDD" id="cd21964">
    <property type="entry name" value="Syt2_N"/>
    <property type="match status" value="1"/>
</dbReference>
<dbReference type="SMART" id="SM00239">
    <property type="entry name" value="C2"/>
    <property type="match status" value="1"/>
</dbReference>
<evidence type="ECO:0000313" key="6">
    <source>
        <dbReference type="Ensembl" id="ENSCAFP00040005106.1"/>
    </source>
</evidence>
<dbReference type="Ensembl" id="ENSCAFT00040005918.1">
    <property type="protein sequence ID" value="ENSCAFP00040005106.1"/>
    <property type="gene ID" value="ENSCAFG00040003115.1"/>
</dbReference>
<evidence type="ECO:0000256" key="4">
    <source>
        <dbReference type="SAM" id="MobiDB-lite"/>
    </source>
</evidence>
<dbReference type="PRINTS" id="PR00360">
    <property type="entry name" value="C2DOMAIN"/>
</dbReference>
<keyword evidence="3" id="KW-0968">Cytoplasmic vesicle</keyword>
<accession>A0A8C0Q323</accession>
<dbReference type="CDD" id="cd08385">
    <property type="entry name" value="C2A_Synaptotagmin-1-5-6-9-10"/>
    <property type="match status" value="1"/>
</dbReference>
<keyword evidence="3" id="KW-0770">Synapse</keyword>
<feature type="region of interest" description="Disordered" evidence="4">
    <location>
        <begin position="456"/>
        <end position="519"/>
    </location>
</feature>
<dbReference type="PANTHER" id="PTHR10024">
    <property type="entry name" value="SYNAPTOTAGMIN"/>
    <property type="match status" value="1"/>
</dbReference>
<dbReference type="AlphaFoldDB" id="A0A8C0Q323"/>
<dbReference type="FunFam" id="2.60.40.150:FF:000016">
    <property type="entry name" value="Synaptotagmin 1"/>
    <property type="match status" value="1"/>
</dbReference>
<feature type="compositionally biased region" description="Low complexity" evidence="4">
    <location>
        <begin position="556"/>
        <end position="568"/>
    </location>
</feature>
<feature type="domain" description="C2" evidence="5">
    <location>
        <begin position="238"/>
        <end position="357"/>
    </location>
</feature>
<feature type="compositionally biased region" description="Low complexity" evidence="4">
    <location>
        <begin position="478"/>
        <end position="489"/>
    </location>
</feature>
<evidence type="ECO:0000259" key="5">
    <source>
        <dbReference type="PROSITE" id="PS50004"/>
    </source>
</evidence>
<gene>
    <name evidence="6" type="primary">SYT2</name>
</gene>
<feature type="compositionally biased region" description="Pro residues" evidence="4">
    <location>
        <begin position="1"/>
        <end position="20"/>
    </location>
</feature>
<keyword evidence="3" id="KW-0479">Metal-binding</keyword>
<dbReference type="Gene3D" id="2.60.40.150">
    <property type="entry name" value="C2 domain"/>
    <property type="match status" value="2"/>
</dbReference>
<evidence type="ECO:0000256" key="3">
    <source>
        <dbReference type="RuleBase" id="RU367154"/>
    </source>
</evidence>
<comment type="similarity">
    <text evidence="1 3">Belongs to the synaptotagmin family.</text>
</comment>
<reference evidence="6" key="1">
    <citation type="submission" date="2018-10" db="EMBL/GenBank/DDBJ databases">
        <title>De novo assembly of a Great Dane genome.</title>
        <authorList>
            <person name="Kidd J.M."/>
            <person name="Pendleton A.L."/>
            <person name="Shen F."/>
            <person name="Emery S."/>
        </authorList>
    </citation>
    <scope>NUCLEOTIDE SEQUENCE [LARGE SCALE GENOMIC DNA]</scope>
    <source>
        <strain evidence="6">Great Dane</strain>
    </source>
</reference>
<feature type="region of interest" description="Disordered" evidence="4">
    <location>
        <begin position="198"/>
        <end position="237"/>
    </location>
</feature>
<keyword evidence="3" id="KW-0106">Calcium</keyword>
<name>A0A8C0Q323_CANLF</name>
<evidence type="ECO:0000256" key="1">
    <source>
        <dbReference type="ARBA" id="ARBA00006996"/>
    </source>
</evidence>
<dbReference type="Pfam" id="PF00168">
    <property type="entry name" value="C2"/>
    <property type="match status" value="1"/>
</dbReference>
<evidence type="ECO:0000256" key="2">
    <source>
        <dbReference type="ARBA" id="ARBA00022737"/>
    </source>
</evidence>
<sequence>MPGPAPGRQAPPRPRGPAPAPGRGSSPHCSARRLPPPASRLPPPGRRRLSSASLAAKALRAELGPGRSGTPGPGTHAPRAPSRRAPGPPRRRPAVASATMRNIFKRNQEPIVAPATTTATVSTGLLDNSTESGGARPSQDDMFTYIQDKFFYKIQSIPLPPWALIAIAVVAGLLLLTCCFCICKKCCCKKKKNKKEKGKGMKNAMNMKDMKGGQDDDDAETGLTEGEGEGEEEKEPENLGKLQFSLDYDFQANQLTVGVLQAAELPALDMGGTSDPYVKVFLLPDKKKKYETKVHRKTLNPAFNETFTFKVPYQELGGKTLVMAIYDFDRFSKHDIIGEVKVPMNTVDLGQPIEEWRDLQGGEKEEPEKLGDICTSLRYVPTAGKLTVCILEAKNLKKMDVGGLSGTCRPGGCHGMAPASQALGLASHQVAAVLGPRPAPGSCPELGTLVLHRPCPRGGGEGGTPPSWASGWGGGSPGSPAASPARSPRLVTPPHSHPPCSIAHTHPTRSAPLTPRPSAGLSFSPARWGGGWGHGRVCEPPLPPTWDGGAGSLLEPEPQAASPAPAARTGPPAGIFLLPLLLLGGGGAEGGGGGGGAG</sequence>
<proteinExistence type="inferred from homology"/>
<comment type="cofactor">
    <cofactor evidence="3">
        <name>Ca(2+)</name>
        <dbReference type="ChEBI" id="CHEBI:29108"/>
    </cofactor>
    <text evidence="3">Binds 3 Ca(2+) ions per subunit. The ions are bound to the C2 domains.</text>
</comment>
<feature type="compositionally biased region" description="Low complexity" evidence="4">
    <location>
        <begin position="73"/>
        <end position="85"/>
    </location>
</feature>
<keyword evidence="3" id="KW-0812">Transmembrane</keyword>
<keyword evidence="2" id="KW-0677">Repeat</keyword>
<keyword evidence="3" id="KW-0472">Membrane</keyword>
<dbReference type="PRINTS" id="PR00399">
    <property type="entry name" value="SYNAPTOTAGMN"/>
</dbReference>
<feature type="compositionally biased region" description="Acidic residues" evidence="4">
    <location>
        <begin position="215"/>
        <end position="235"/>
    </location>
</feature>
<evidence type="ECO:0000313" key="7">
    <source>
        <dbReference type="Proteomes" id="UP000694542"/>
    </source>
</evidence>
<feature type="compositionally biased region" description="Pro residues" evidence="4">
    <location>
        <begin position="34"/>
        <end position="44"/>
    </location>
</feature>
<reference evidence="6" key="2">
    <citation type="submission" date="2025-08" db="UniProtKB">
        <authorList>
            <consortium name="Ensembl"/>
        </authorList>
    </citation>
    <scope>IDENTIFICATION</scope>
</reference>
<feature type="region of interest" description="Disordered" evidence="4">
    <location>
        <begin position="1"/>
        <end position="96"/>
    </location>
</feature>
<dbReference type="PROSITE" id="PS50004">
    <property type="entry name" value="C2"/>
    <property type="match status" value="1"/>
</dbReference>
<dbReference type="GO" id="GO:0005509">
    <property type="term" value="F:calcium ion binding"/>
    <property type="evidence" value="ECO:0007669"/>
    <property type="project" value="UniProtKB-UniRule"/>
</dbReference>
<dbReference type="PANTHER" id="PTHR10024:SF223">
    <property type="entry name" value="SYNAPTOTAGMIN-2"/>
    <property type="match status" value="1"/>
</dbReference>
<dbReference type="InterPro" id="IPR000008">
    <property type="entry name" value="C2_dom"/>
</dbReference>
<dbReference type="InterPro" id="IPR001565">
    <property type="entry name" value="Synaptotagmin"/>
</dbReference>
<dbReference type="SUPFAM" id="SSF49562">
    <property type="entry name" value="C2 domain (Calcium/lipid-binding domain, CaLB)"/>
    <property type="match status" value="2"/>
</dbReference>
<dbReference type="Proteomes" id="UP000694542">
    <property type="component" value="Chromosome 7"/>
</dbReference>
<dbReference type="InterPro" id="IPR035892">
    <property type="entry name" value="C2_domain_sf"/>
</dbReference>
<protein>
    <recommendedName>
        <fullName evidence="3">Synaptotagmin</fullName>
    </recommendedName>
</protein>
<feature type="transmembrane region" description="Helical" evidence="3">
    <location>
        <begin position="162"/>
        <end position="183"/>
    </location>
</feature>
<feature type="region of interest" description="Disordered" evidence="4">
    <location>
        <begin position="545"/>
        <end position="568"/>
    </location>
</feature>